<gene>
    <name evidence="1" type="ORF">SLEP1_g50462</name>
</gene>
<protein>
    <submittedName>
        <fullName evidence="1">Uncharacterized protein</fullName>
    </submittedName>
</protein>
<comment type="caution">
    <text evidence="1">The sequence shown here is derived from an EMBL/GenBank/DDBJ whole genome shotgun (WGS) entry which is preliminary data.</text>
</comment>
<accession>A0AAV5M024</accession>
<sequence>MFSQDDSSAENGDKDARVATGTEQKCWILTPLNKDLGIGDMGFVRKVTVVGERIERLSILGCFAYAHHSSLVPVPVLCSIM</sequence>
<reference evidence="1 2" key="1">
    <citation type="journal article" date="2021" name="Commun. Biol.">
        <title>The genome of Shorea leprosula (Dipterocarpaceae) highlights the ecological relevance of drought in aseasonal tropical rainforests.</title>
        <authorList>
            <person name="Ng K.K.S."/>
            <person name="Kobayashi M.J."/>
            <person name="Fawcett J.A."/>
            <person name="Hatakeyama M."/>
            <person name="Paape T."/>
            <person name="Ng C.H."/>
            <person name="Ang C.C."/>
            <person name="Tnah L.H."/>
            <person name="Lee C.T."/>
            <person name="Nishiyama T."/>
            <person name="Sese J."/>
            <person name="O'Brien M.J."/>
            <person name="Copetti D."/>
            <person name="Mohd Noor M.I."/>
            <person name="Ong R.C."/>
            <person name="Putra M."/>
            <person name="Sireger I.Z."/>
            <person name="Indrioko S."/>
            <person name="Kosugi Y."/>
            <person name="Izuno A."/>
            <person name="Isagi Y."/>
            <person name="Lee S.L."/>
            <person name="Shimizu K.K."/>
        </authorList>
    </citation>
    <scope>NUCLEOTIDE SEQUENCE [LARGE SCALE GENOMIC DNA]</scope>
    <source>
        <strain evidence="1">214</strain>
    </source>
</reference>
<dbReference type="Proteomes" id="UP001054252">
    <property type="component" value="Unassembled WGS sequence"/>
</dbReference>
<evidence type="ECO:0000313" key="2">
    <source>
        <dbReference type="Proteomes" id="UP001054252"/>
    </source>
</evidence>
<organism evidence="1 2">
    <name type="scientific">Rubroshorea leprosula</name>
    <dbReference type="NCBI Taxonomy" id="152421"/>
    <lineage>
        <taxon>Eukaryota</taxon>
        <taxon>Viridiplantae</taxon>
        <taxon>Streptophyta</taxon>
        <taxon>Embryophyta</taxon>
        <taxon>Tracheophyta</taxon>
        <taxon>Spermatophyta</taxon>
        <taxon>Magnoliopsida</taxon>
        <taxon>eudicotyledons</taxon>
        <taxon>Gunneridae</taxon>
        <taxon>Pentapetalae</taxon>
        <taxon>rosids</taxon>
        <taxon>malvids</taxon>
        <taxon>Malvales</taxon>
        <taxon>Dipterocarpaceae</taxon>
        <taxon>Rubroshorea</taxon>
    </lineage>
</organism>
<name>A0AAV5M024_9ROSI</name>
<dbReference type="EMBL" id="BPVZ01000165">
    <property type="protein sequence ID" value="GKV43129.1"/>
    <property type="molecule type" value="Genomic_DNA"/>
</dbReference>
<dbReference type="AlphaFoldDB" id="A0AAV5M024"/>
<evidence type="ECO:0000313" key="1">
    <source>
        <dbReference type="EMBL" id="GKV43129.1"/>
    </source>
</evidence>
<keyword evidence="2" id="KW-1185">Reference proteome</keyword>
<proteinExistence type="predicted"/>